<keyword evidence="3 5" id="KW-0269">Exonuclease</keyword>
<keyword evidence="6" id="KW-1185">Reference proteome</keyword>
<keyword evidence="2" id="KW-0378">Hydrolase</keyword>
<evidence type="ECO:0000256" key="2">
    <source>
        <dbReference type="ARBA" id="ARBA00022801"/>
    </source>
</evidence>
<dbReference type="EMBL" id="CATKSH010000007">
    <property type="protein sequence ID" value="CAI9120632.1"/>
    <property type="molecule type" value="Genomic_DNA"/>
</dbReference>
<dbReference type="InterPro" id="IPR013520">
    <property type="entry name" value="Ribonucl_H"/>
</dbReference>
<sequence>MLDTITPAAFRCPVFLDVEATGLRSSDRVVSLGMLRLDRLEDGRPHWATISLIFDPLKTSQTEALRVHGLDDWTLRHQPLFGAHIADIVRFLERADGIVCHNAAFDIGILMRAFQEWHVDFPPLPAECTLDLARKRGLKPATLSACAERLGLRRQGSQHSALEDAALCAAVWLKWHGQDVPVPALHDVAYVNWQPVPLRPRTLPLRRNVWKRAQLLHDLQTRQENAVYIGEGVS</sequence>
<dbReference type="AlphaFoldDB" id="A0AA35Y1H6"/>
<dbReference type="GO" id="GO:0006259">
    <property type="term" value="P:DNA metabolic process"/>
    <property type="evidence" value="ECO:0007669"/>
    <property type="project" value="UniProtKB-ARBA"/>
</dbReference>
<dbReference type="GO" id="GO:0003676">
    <property type="term" value="F:nucleic acid binding"/>
    <property type="evidence" value="ECO:0007669"/>
    <property type="project" value="InterPro"/>
</dbReference>
<organism evidence="5 6">
    <name type="scientific">Brytella acorum</name>
    <dbReference type="NCBI Taxonomy" id="2959299"/>
    <lineage>
        <taxon>Bacteria</taxon>
        <taxon>Pseudomonadati</taxon>
        <taxon>Pseudomonadota</taxon>
        <taxon>Alphaproteobacteria</taxon>
        <taxon>Acetobacterales</taxon>
        <taxon>Acetobacteraceae</taxon>
        <taxon>Brytella</taxon>
    </lineage>
</organism>
<dbReference type="SMART" id="SM00479">
    <property type="entry name" value="EXOIII"/>
    <property type="match status" value="1"/>
</dbReference>
<dbReference type="CDD" id="cd06127">
    <property type="entry name" value="DEDDh"/>
    <property type="match status" value="1"/>
</dbReference>
<dbReference type="GO" id="GO:0008408">
    <property type="term" value="F:3'-5' exonuclease activity"/>
    <property type="evidence" value="ECO:0007669"/>
    <property type="project" value="TreeGrafter"/>
</dbReference>
<reference evidence="5" key="1">
    <citation type="submission" date="2023-03" db="EMBL/GenBank/DDBJ databases">
        <authorList>
            <person name="Cleenwerck I."/>
        </authorList>
    </citation>
    <scope>NUCLEOTIDE SEQUENCE</scope>
    <source>
        <strain evidence="5">LMG 32879</strain>
    </source>
</reference>
<evidence type="ECO:0000313" key="5">
    <source>
        <dbReference type="EMBL" id="CAI9120632.1"/>
    </source>
</evidence>
<evidence type="ECO:0000256" key="1">
    <source>
        <dbReference type="ARBA" id="ARBA00022722"/>
    </source>
</evidence>
<dbReference type="InterPro" id="IPR036397">
    <property type="entry name" value="RNaseH_sf"/>
</dbReference>
<comment type="caution">
    <text evidence="5">The sequence shown here is derived from an EMBL/GenBank/DDBJ whole genome shotgun (WGS) entry which is preliminary data.</text>
</comment>
<protein>
    <submittedName>
        <fullName evidence="5">3'-5' exonuclease</fullName>
    </submittedName>
</protein>
<gene>
    <name evidence="5" type="ORF">LMG32879_001469</name>
</gene>
<proteinExistence type="predicted"/>
<name>A0AA35Y1H6_9PROT</name>
<dbReference type="InterPro" id="IPR012337">
    <property type="entry name" value="RNaseH-like_sf"/>
</dbReference>
<dbReference type="Pfam" id="PF00929">
    <property type="entry name" value="RNase_T"/>
    <property type="match status" value="1"/>
</dbReference>
<dbReference type="SUPFAM" id="SSF53098">
    <property type="entry name" value="Ribonuclease H-like"/>
    <property type="match status" value="1"/>
</dbReference>
<feature type="domain" description="Exonuclease" evidence="4">
    <location>
        <begin position="12"/>
        <end position="181"/>
    </location>
</feature>
<evidence type="ECO:0000256" key="3">
    <source>
        <dbReference type="ARBA" id="ARBA00022839"/>
    </source>
</evidence>
<evidence type="ECO:0000313" key="6">
    <source>
        <dbReference type="Proteomes" id="UP001176960"/>
    </source>
</evidence>
<dbReference type="RefSeq" id="WP_289841309.1">
    <property type="nucleotide sequence ID" value="NZ_CATKSH010000007.1"/>
</dbReference>
<keyword evidence="1" id="KW-0540">Nuclease</keyword>
<dbReference type="Gene3D" id="3.30.420.10">
    <property type="entry name" value="Ribonuclease H-like superfamily/Ribonuclease H"/>
    <property type="match status" value="1"/>
</dbReference>
<evidence type="ECO:0000259" key="4">
    <source>
        <dbReference type="SMART" id="SM00479"/>
    </source>
</evidence>
<dbReference type="Proteomes" id="UP001176960">
    <property type="component" value="Unassembled WGS sequence"/>
</dbReference>
<dbReference type="PANTHER" id="PTHR30231">
    <property type="entry name" value="DNA POLYMERASE III SUBUNIT EPSILON"/>
    <property type="match status" value="1"/>
</dbReference>
<dbReference type="PANTHER" id="PTHR30231:SF4">
    <property type="entry name" value="PROTEIN NEN2"/>
    <property type="match status" value="1"/>
</dbReference>
<accession>A0AA35Y1H6</accession>